<dbReference type="OrthoDB" id="9996127at2759"/>
<keyword evidence="4 12" id="KW-0645">Protease</keyword>
<evidence type="ECO:0000259" key="11">
    <source>
        <dbReference type="Pfam" id="PF10502"/>
    </source>
</evidence>
<keyword evidence="8" id="KW-1133">Transmembrane helix</keyword>
<keyword evidence="6" id="KW-0999">Mitochondrion inner membrane</keyword>
<dbReference type="KEGG" id="mng:MNEG_13749"/>
<dbReference type="Proteomes" id="UP000054498">
    <property type="component" value="Unassembled WGS sequence"/>
</dbReference>
<evidence type="ECO:0000256" key="7">
    <source>
        <dbReference type="ARBA" id="ARBA00022801"/>
    </source>
</evidence>
<gene>
    <name evidence="12" type="ORF">MNEG_13749</name>
</gene>
<dbReference type="GeneID" id="25731242"/>
<dbReference type="PANTHER" id="PTHR46041:SF2">
    <property type="entry name" value="MITOCHONDRIAL INNER MEMBRANE PROTEASE SUBUNIT 2"/>
    <property type="match status" value="1"/>
</dbReference>
<evidence type="ECO:0000256" key="8">
    <source>
        <dbReference type="ARBA" id="ARBA00022989"/>
    </source>
</evidence>
<dbReference type="EMBL" id="KK104241">
    <property type="protein sequence ID" value="KIY94214.1"/>
    <property type="molecule type" value="Genomic_DNA"/>
</dbReference>
<dbReference type="Pfam" id="PF10502">
    <property type="entry name" value="Peptidase_S26"/>
    <property type="match status" value="2"/>
</dbReference>
<evidence type="ECO:0000256" key="3">
    <source>
        <dbReference type="ARBA" id="ARBA00013650"/>
    </source>
</evidence>
<dbReference type="SUPFAM" id="SSF51306">
    <property type="entry name" value="LexA/Signal peptidase"/>
    <property type="match status" value="1"/>
</dbReference>
<keyword evidence="13" id="KW-1185">Reference proteome</keyword>
<dbReference type="InterPro" id="IPR019533">
    <property type="entry name" value="Peptidase_S26"/>
</dbReference>
<evidence type="ECO:0000256" key="6">
    <source>
        <dbReference type="ARBA" id="ARBA00022792"/>
    </source>
</evidence>
<dbReference type="InterPro" id="IPR037730">
    <property type="entry name" value="IMP2"/>
</dbReference>
<keyword evidence="5" id="KW-0812">Transmembrane</keyword>
<comment type="similarity">
    <text evidence="2">Belongs to the peptidase S26 family. IMP2 subfamily.</text>
</comment>
<dbReference type="GO" id="GO:0006465">
    <property type="term" value="P:signal peptide processing"/>
    <property type="evidence" value="ECO:0007669"/>
    <property type="project" value="InterPro"/>
</dbReference>
<dbReference type="InterPro" id="IPR036286">
    <property type="entry name" value="LexA/Signal_pep-like_sf"/>
</dbReference>
<keyword evidence="10" id="KW-0472">Membrane</keyword>
<reference evidence="12 13" key="1">
    <citation type="journal article" date="2013" name="BMC Genomics">
        <title>Reconstruction of the lipid metabolism for the microalga Monoraphidium neglectum from its genome sequence reveals characteristics suitable for biofuel production.</title>
        <authorList>
            <person name="Bogen C."/>
            <person name="Al-Dilaimi A."/>
            <person name="Albersmeier A."/>
            <person name="Wichmann J."/>
            <person name="Grundmann M."/>
            <person name="Rupp O."/>
            <person name="Lauersen K.J."/>
            <person name="Blifernez-Klassen O."/>
            <person name="Kalinowski J."/>
            <person name="Goesmann A."/>
            <person name="Mussgnug J.H."/>
            <person name="Kruse O."/>
        </authorList>
    </citation>
    <scope>NUCLEOTIDE SEQUENCE [LARGE SCALE GENOMIC DNA]</scope>
    <source>
        <strain evidence="12 13">SAG 48.87</strain>
    </source>
</reference>
<evidence type="ECO:0000256" key="4">
    <source>
        <dbReference type="ARBA" id="ARBA00022670"/>
    </source>
</evidence>
<dbReference type="GO" id="GO:0006627">
    <property type="term" value="P:protein processing involved in protein targeting to mitochondrion"/>
    <property type="evidence" value="ECO:0007669"/>
    <property type="project" value="InterPro"/>
</dbReference>
<keyword evidence="9" id="KW-0496">Mitochondrion</keyword>
<proteinExistence type="inferred from homology"/>
<evidence type="ECO:0000256" key="5">
    <source>
        <dbReference type="ARBA" id="ARBA00022692"/>
    </source>
</evidence>
<dbReference type="AlphaFoldDB" id="A0A0D2LRC6"/>
<feature type="domain" description="Peptidase S26" evidence="11">
    <location>
        <begin position="65"/>
        <end position="108"/>
    </location>
</feature>
<evidence type="ECO:0000256" key="2">
    <source>
        <dbReference type="ARBA" id="ARBA00007066"/>
    </source>
</evidence>
<comment type="subcellular location">
    <subcellularLocation>
        <location evidence="1">Mitochondrion inner membrane</location>
        <topology evidence="1">Single-pass membrane protein</topology>
    </subcellularLocation>
</comment>
<keyword evidence="7 12" id="KW-0378">Hydrolase</keyword>
<evidence type="ECO:0000313" key="12">
    <source>
        <dbReference type="EMBL" id="KIY94214.1"/>
    </source>
</evidence>
<dbReference type="Gene3D" id="2.10.109.10">
    <property type="entry name" value="Umud Fragment, subunit A"/>
    <property type="match status" value="1"/>
</dbReference>
<evidence type="ECO:0000256" key="9">
    <source>
        <dbReference type="ARBA" id="ARBA00023128"/>
    </source>
</evidence>
<accession>A0A0D2LRC6</accession>
<dbReference type="CDD" id="cd06530">
    <property type="entry name" value="S26_SPase_I"/>
    <property type="match status" value="1"/>
</dbReference>
<dbReference type="GO" id="GO:0042720">
    <property type="term" value="C:mitochondrial inner membrane peptidase complex"/>
    <property type="evidence" value="ECO:0007669"/>
    <property type="project" value="InterPro"/>
</dbReference>
<dbReference type="InterPro" id="IPR000223">
    <property type="entry name" value="Pept_S26A_signal_pept_1"/>
</dbReference>
<dbReference type="PANTHER" id="PTHR46041">
    <property type="entry name" value="MITOCHONDRIAL INNER MEMBRANE PROTEASE SUBUNIT 2"/>
    <property type="match status" value="1"/>
</dbReference>
<feature type="domain" description="Peptidase S26" evidence="11">
    <location>
        <begin position="1"/>
        <end position="62"/>
    </location>
</feature>
<protein>
    <recommendedName>
        <fullName evidence="3">Mitochondrial inner membrane protease subunit 2</fullName>
    </recommendedName>
</protein>
<name>A0A0D2LRC6_9CHLO</name>
<dbReference type="RefSeq" id="XP_013893234.1">
    <property type="nucleotide sequence ID" value="XM_014037780.1"/>
</dbReference>
<organism evidence="12 13">
    <name type="scientific">Monoraphidium neglectum</name>
    <dbReference type="NCBI Taxonomy" id="145388"/>
    <lineage>
        <taxon>Eukaryota</taxon>
        <taxon>Viridiplantae</taxon>
        <taxon>Chlorophyta</taxon>
        <taxon>core chlorophytes</taxon>
        <taxon>Chlorophyceae</taxon>
        <taxon>CS clade</taxon>
        <taxon>Sphaeropleales</taxon>
        <taxon>Selenastraceae</taxon>
        <taxon>Monoraphidium</taxon>
    </lineage>
</organism>
<evidence type="ECO:0000256" key="10">
    <source>
        <dbReference type="ARBA" id="ARBA00023136"/>
    </source>
</evidence>
<dbReference type="GO" id="GO:0004252">
    <property type="term" value="F:serine-type endopeptidase activity"/>
    <property type="evidence" value="ECO:0007669"/>
    <property type="project" value="InterPro"/>
</dbReference>
<dbReference type="PRINTS" id="PR00727">
    <property type="entry name" value="LEADERPTASE"/>
</dbReference>
<evidence type="ECO:0000313" key="13">
    <source>
        <dbReference type="Proteomes" id="UP000054498"/>
    </source>
</evidence>
<evidence type="ECO:0000256" key="1">
    <source>
        <dbReference type="ARBA" id="ARBA00004434"/>
    </source>
</evidence>
<dbReference type="STRING" id="145388.A0A0D2LRC6"/>
<sequence>MQPTLNPRGAGERDWVLVEKWSVKVMHRHERGDVVVLWAPDAPHQQIVKRLLALEGDTIDVPGEGAVTVPEGRCWVEGDNGKESLDSRSAYGPVHMGLLEGRVAYIVWPPSRMRRVKPACPPGRLLHAAGAGEPDAL</sequence>